<feature type="transmembrane region" description="Helical" evidence="1">
    <location>
        <begin position="6"/>
        <end position="35"/>
    </location>
</feature>
<reference evidence="2" key="2">
    <citation type="journal article" date="2015" name="Fish Shellfish Immunol.">
        <title>Early steps in the European eel (Anguilla anguilla)-Vibrio vulnificus interaction in the gills: Role of the RtxA13 toxin.</title>
        <authorList>
            <person name="Callol A."/>
            <person name="Pajuelo D."/>
            <person name="Ebbesson L."/>
            <person name="Teles M."/>
            <person name="MacKenzie S."/>
            <person name="Amaro C."/>
        </authorList>
    </citation>
    <scope>NUCLEOTIDE SEQUENCE</scope>
</reference>
<protein>
    <submittedName>
        <fullName evidence="2">Uncharacterized protein</fullName>
    </submittedName>
</protein>
<sequence>MALVDIAVFFLFFLHVRLLSAIVLLLHFIYSFFYLMT</sequence>
<name>A0A0E9TGA9_ANGAN</name>
<keyword evidence="1" id="KW-1133">Transmembrane helix</keyword>
<evidence type="ECO:0000313" key="2">
    <source>
        <dbReference type="EMBL" id="JAH51935.1"/>
    </source>
</evidence>
<organism evidence="2">
    <name type="scientific">Anguilla anguilla</name>
    <name type="common">European freshwater eel</name>
    <name type="synonym">Muraena anguilla</name>
    <dbReference type="NCBI Taxonomy" id="7936"/>
    <lineage>
        <taxon>Eukaryota</taxon>
        <taxon>Metazoa</taxon>
        <taxon>Chordata</taxon>
        <taxon>Craniata</taxon>
        <taxon>Vertebrata</taxon>
        <taxon>Euteleostomi</taxon>
        <taxon>Actinopterygii</taxon>
        <taxon>Neopterygii</taxon>
        <taxon>Teleostei</taxon>
        <taxon>Anguilliformes</taxon>
        <taxon>Anguillidae</taxon>
        <taxon>Anguilla</taxon>
    </lineage>
</organism>
<evidence type="ECO:0000256" key="1">
    <source>
        <dbReference type="SAM" id="Phobius"/>
    </source>
</evidence>
<proteinExistence type="predicted"/>
<dbReference type="AlphaFoldDB" id="A0A0E9TGA9"/>
<keyword evidence="1" id="KW-0472">Membrane</keyword>
<dbReference type="EMBL" id="GBXM01056642">
    <property type="protein sequence ID" value="JAH51935.1"/>
    <property type="molecule type" value="Transcribed_RNA"/>
</dbReference>
<accession>A0A0E9TGA9</accession>
<keyword evidence="1" id="KW-0812">Transmembrane</keyword>
<reference evidence="2" key="1">
    <citation type="submission" date="2014-11" db="EMBL/GenBank/DDBJ databases">
        <authorList>
            <person name="Amaro Gonzalez C."/>
        </authorList>
    </citation>
    <scope>NUCLEOTIDE SEQUENCE</scope>
</reference>